<organism evidence="1 2">
    <name type="scientific">Cannabis sativa</name>
    <name type="common">Hemp</name>
    <name type="synonym">Marijuana</name>
    <dbReference type="NCBI Taxonomy" id="3483"/>
    <lineage>
        <taxon>Eukaryota</taxon>
        <taxon>Viridiplantae</taxon>
        <taxon>Streptophyta</taxon>
        <taxon>Embryophyta</taxon>
        <taxon>Tracheophyta</taxon>
        <taxon>Spermatophyta</taxon>
        <taxon>Magnoliopsida</taxon>
        <taxon>eudicotyledons</taxon>
        <taxon>Gunneridae</taxon>
        <taxon>Pentapetalae</taxon>
        <taxon>rosids</taxon>
        <taxon>fabids</taxon>
        <taxon>Rosales</taxon>
        <taxon>Cannabaceae</taxon>
        <taxon>Cannabis</taxon>
    </lineage>
</organism>
<evidence type="ECO:0000313" key="1">
    <source>
        <dbReference type="EMBL" id="KAF4373286.1"/>
    </source>
</evidence>
<comment type="caution">
    <text evidence="1">The sequence shown here is derived from an EMBL/GenBank/DDBJ whole genome shotgun (WGS) entry which is preliminary data.</text>
</comment>
<name>A0A7J6FRE1_CANSA</name>
<sequence>MAFSSAKFSYQRLKNEGQGGDDYDSEDYQIQQIVNNSEYQIKGLGRPRSWYRRSKRVPIRRKFKLKIPSLRRVSISNVVKRLKESQSHLSDLFAGNYMFLQGLRSTTW</sequence>
<keyword evidence="2" id="KW-1185">Reference proteome</keyword>
<gene>
    <name evidence="1" type="ORF">G4B88_007299</name>
</gene>
<evidence type="ECO:0000313" key="2">
    <source>
        <dbReference type="Proteomes" id="UP000583929"/>
    </source>
</evidence>
<reference evidence="1 2" key="1">
    <citation type="journal article" date="2020" name="bioRxiv">
        <title>Sequence and annotation of 42 cannabis genomes reveals extensive copy number variation in cannabinoid synthesis and pathogen resistance genes.</title>
        <authorList>
            <person name="Mckernan K.J."/>
            <person name="Helbert Y."/>
            <person name="Kane L.T."/>
            <person name="Ebling H."/>
            <person name="Zhang L."/>
            <person name="Liu B."/>
            <person name="Eaton Z."/>
            <person name="Mclaughlin S."/>
            <person name="Kingan S."/>
            <person name="Baybayan P."/>
            <person name="Concepcion G."/>
            <person name="Jordan M."/>
            <person name="Riva A."/>
            <person name="Barbazuk W."/>
            <person name="Harkins T."/>
        </authorList>
    </citation>
    <scope>NUCLEOTIDE SEQUENCE [LARGE SCALE GENOMIC DNA]</scope>
    <source>
        <strain evidence="2">cv. Jamaican Lion 4</strain>
        <tissue evidence="1">Leaf</tissue>
    </source>
</reference>
<dbReference type="PANTHER" id="PTHR36795">
    <property type="entry name" value="OS01G0938400 PROTEIN"/>
    <property type="match status" value="1"/>
</dbReference>
<dbReference type="AlphaFoldDB" id="A0A7J6FRE1"/>
<dbReference type="EMBL" id="JAATIQ010000180">
    <property type="protein sequence ID" value="KAF4373286.1"/>
    <property type="molecule type" value="Genomic_DNA"/>
</dbReference>
<proteinExistence type="predicted"/>
<accession>A0A7J6FRE1</accession>
<dbReference type="Proteomes" id="UP000583929">
    <property type="component" value="Unassembled WGS sequence"/>
</dbReference>
<protein>
    <submittedName>
        <fullName evidence="1">Uncharacterized protein</fullName>
    </submittedName>
</protein>
<dbReference type="PANTHER" id="PTHR36795:SF2">
    <property type="entry name" value="OS01G0938400 PROTEIN"/>
    <property type="match status" value="1"/>
</dbReference>